<dbReference type="InParanoid" id="A0A409Y5W3"/>
<gene>
    <name evidence="10" type="ORF">CVT24_004103</name>
</gene>
<protein>
    <recommendedName>
        <fullName evidence="9">Glycosyltransferase 61 catalytic domain-containing protein</fullName>
    </recommendedName>
</protein>
<evidence type="ECO:0000256" key="6">
    <source>
        <dbReference type="ARBA" id="ARBA00023136"/>
    </source>
</evidence>
<comment type="subcellular location">
    <subcellularLocation>
        <location evidence="1">Membrane</location>
        <topology evidence="1">Single-pass membrane protein</topology>
    </subcellularLocation>
</comment>
<evidence type="ECO:0000256" key="5">
    <source>
        <dbReference type="ARBA" id="ARBA00022989"/>
    </source>
</evidence>
<feature type="region of interest" description="Disordered" evidence="8">
    <location>
        <begin position="1"/>
        <end position="40"/>
    </location>
</feature>
<evidence type="ECO:0000256" key="8">
    <source>
        <dbReference type="SAM" id="MobiDB-lite"/>
    </source>
</evidence>
<evidence type="ECO:0000256" key="7">
    <source>
        <dbReference type="ARBA" id="ARBA00023180"/>
    </source>
</evidence>
<dbReference type="GO" id="GO:0016020">
    <property type="term" value="C:membrane"/>
    <property type="evidence" value="ECO:0007669"/>
    <property type="project" value="UniProtKB-SubCell"/>
</dbReference>
<dbReference type="InterPro" id="IPR049625">
    <property type="entry name" value="Glyco_transf_61_cat"/>
</dbReference>
<dbReference type="InterPro" id="IPR007657">
    <property type="entry name" value="Glycosyltransferase_61"/>
</dbReference>
<evidence type="ECO:0000259" key="9">
    <source>
        <dbReference type="Pfam" id="PF04577"/>
    </source>
</evidence>
<accession>A0A409Y5W3</accession>
<evidence type="ECO:0000256" key="3">
    <source>
        <dbReference type="ARBA" id="ARBA00022679"/>
    </source>
</evidence>
<dbReference type="EMBL" id="NHTK01001383">
    <property type="protein sequence ID" value="PPQ98424.1"/>
    <property type="molecule type" value="Genomic_DNA"/>
</dbReference>
<dbReference type="GO" id="GO:0005783">
    <property type="term" value="C:endoplasmic reticulum"/>
    <property type="evidence" value="ECO:0007669"/>
    <property type="project" value="TreeGrafter"/>
</dbReference>
<evidence type="ECO:0000256" key="1">
    <source>
        <dbReference type="ARBA" id="ARBA00004167"/>
    </source>
</evidence>
<comment type="caution">
    <text evidence="10">The sequence shown here is derived from an EMBL/GenBank/DDBJ whole genome shotgun (WGS) entry which is preliminary data.</text>
</comment>
<sequence length="482" mass="54627">MVHEGDYTLRHPFTPSPSSNNNLSTLLSGDSRTSLEPPSTSLVAHAPGWTLLRDLYMSNGTFFIVAEEEEVTRYPLLRMIISTPLAAENTPENIALREPTEKELQFITPQEAAKRWSETPARKPRWRTVEGLSVLVNEPSQFLTHYYHFVAEFFLGTWAFLSGALNLGNPTFRLGGQESIKQLQRVIFMHAAGGWRDHPGFNSYVLRAAFPSIAIETSVDWEDRIAATWATDIEDSSTKAWHFPMAAIFDRSAAFRGSICSRNQRVAAEPWDLMRQTKRLDKFGLWWDPIRNSIQSFAGLPTVVYDTPADFSADEEGDHMEAVPEQIVITYISRQASRRRLIPENHEELVQSLEALVKREQENGRSIILNVIQSELFSHDEQIRFAAKTTILIGVHGNGLTHLVFMTPNRLSSVIELFYPGGFAHDYEWTTRALGMRHFSVWNDTYFTAPDEPPVSYPDGFQGPRIPVHGPAVVRLIENLID</sequence>
<feature type="compositionally biased region" description="Low complexity" evidence="8">
    <location>
        <begin position="16"/>
        <end position="28"/>
    </location>
</feature>
<reference evidence="10 11" key="1">
    <citation type="journal article" date="2018" name="Evol. Lett.">
        <title>Horizontal gene cluster transfer increased hallucinogenic mushroom diversity.</title>
        <authorList>
            <person name="Reynolds H.T."/>
            <person name="Vijayakumar V."/>
            <person name="Gluck-Thaler E."/>
            <person name="Korotkin H.B."/>
            <person name="Matheny P.B."/>
            <person name="Slot J.C."/>
        </authorList>
    </citation>
    <scope>NUCLEOTIDE SEQUENCE [LARGE SCALE GENOMIC DNA]</scope>
    <source>
        <strain evidence="10 11">2629</strain>
    </source>
</reference>
<dbReference type="GO" id="GO:0035269">
    <property type="term" value="P:protein O-linked glycosylation via mannose"/>
    <property type="evidence" value="ECO:0007669"/>
    <property type="project" value="TreeGrafter"/>
</dbReference>
<dbReference type="PANTHER" id="PTHR20961:SF38">
    <property type="entry name" value="PROTEIN O-LINKED-MANNOSE BETA-1,4-N-ACETYLGLUCOSAMINYLTRANSFERASE 2"/>
    <property type="match status" value="1"/>
</dbReference>
<keyword evidence="7" id="KW-0325">Glycoprotein</keyword>
<keyword evidence="11" id="KW-1185">Reference proteome</keyword>
<evidence type="ECO:0000313" key="11">
    <source>
        <dbReference type="Proteomes" id="UP000284842"/>
    </source>
</evidence>
<organism evidence="10 11">
    <name type="scientific">Panaeolus cyanescens</name>
    <dbReference type="NCBI Taxonomy" id="181874"/>
    <lineage>
        <taxon>Eukaryota</taxon>
        <taxon>Fungi</taxon>
        <taxon>Dikarya</taxon>
        <taxon>Basidiomycota</taxon>
        <taxon>Agaricomycotina</taxon>
        <taxon>Agaricomycetes</taxon>
        <taxon>Agaricomycetidae</taxon>
        <taxon>Agaricales</taxon>
        <taxon>Agaricineae</taxon>
        <taxon>Galeropsidaceae</taxon>
        <taxon>Panaeolus</taxon>
    </lineage>
</organism>
<keyword evidence="6" id="KW-0472">Membrane</keyword>
<dbReference type="Pfam" id="PF04577">
    <property type="entry name" value="Glyco_transf_61"/>
    <property type="match status" value="1"/>
</dbReference>
<dbReference type="PANTHER" id="PTHR20961">
    <property type="entry name" value="GLYCOSYLTRANSFERASE"/>
    <property type="match status" value="1"/>
</dbReference>
<keyword evidence="4" id="KW-0812">Transmembrane</keyword>
<feature type="domain" description="Glycosyltransferase 61 catalytic" evidence="9">
    <location>
        <begin position="285"/>
        <end position="409"/>
    </location>
</feature>
<dbReference type="GO" id="GO:0097363">
    <property type="term" value="F:protein O-acetylglucosaminyltransferase activity"/>
    <property type="evidence" value="ECO:0007669"/>
    <property type="project" value="TreeGrafter"/>
</dbReference>
<dbReference type="AlphaFoldDB" id="A0A409Y5W3"/>
<evidence type="ECO:0000313" key="10">
    <source>
        <dbReference type="EMBL" id="PPQ98424.1"/>
    </source>
</evidence>
<evidence type="ECO:0000256" key="4">
    <source>
        <dbReference type="ARBA" id="ARBA00022692"/>
    </source>
</evidence>
<dbReference type="Proteomes" id="UP000284842">
    <property type="component" value="Unassembled WGS sequence"/>
</dbReference>
<evidence type="ECO:0000256" key="2">
    <source>
        <dbReference type="ARBA" id="ARBA00022676"/>
    </source>
</evidence>
<dbReference type="OrthoDB" id="529273at2759"/>
<feature type="compositionally biased region" description="Polar residues" evidence="8">
    <location>
        <begin position="30"/>
        <end position="40"/>
    </location>
</feature>
<keyword evidence="2" id="KW-0328">Glycosyltransferase</keyword>
<name>A0A409Y5W3_9AGAR</name>
<proteinExistence type="predicted"/>
<keyword evidence="5" id="KW-1133">Transmembrane helix</keyword>
<dbReference type="STRING" id="181874.A0A409Y5W3"/>
<keyword evidence="3" id="KW-0808">Transferase</keyword>